<accession>A0A317Z960</accession>
<evidence type="ECO:0000313" key="4">
    <source>
        <dbReference type="Proteomes" id="UP000246351"/>
    </source>
</evidence>
<dbReference type="EMBL" id="QEIV01001015">
    <property type="protein sequence ID" value="PWZ97984.1"/>
    <property type="molecule type" value="Genomic_DNA"/>
</dbReference>
<name>A0A317Z960_STAPS</name>
<evidence type="ECO:0000256" key="1">
    <source>
        <dbReference type="SAM" id="MobiDB-lite"/>
    </source>
</evidence>
<dbReference type="Pfam" id="PF07537">
    <property type="entry name" value="CamS"/>
    <property type="match status" value="1"/>
</dbReference>
<feature type="signal peptide" evidence="2">
    <location>
        <begin position="1"/>
        <end position="19"/>
    </location>
</feature>
<evidence type="ECO:0000313" key="3">
    <source>
        <dbReference type="EMBL" id="PWZ97984.1"/>
    </source>
</evidence>
<dbReference type="Proteomes" id="UP000246351">
    <property type="component" value="Unassembled WGS sequence"/>
</dbReference>
<feature type="region of interest" description="Disordered" evidence="1">
    <location>
        <begin position="19"/>
        <end position="41"/>
    </location>
</feature>
<feature type="compositionally biased region" description="Basic and acidic residues" evidence="1">
    <location>
        <begin position="25"/>
        <end position="41"/>
    </location>
</feature>
<keyword evidence="2" id="KW-0732">Signal</keyword>
<dbReference type="Gene3D" id="3.10.570.10">
    <property type="entry name" value="sex pheromone staph- cam373 precursor domain"/>
    <property type="match status" value="1"/>
</dbReference>
<evidence type="ECO:0008006" key="5">
    <source>
        <dbReference type="Google" id="ProtNLM"/>
    </source>
</evidence>
<gene>
    <name evidence="3" type="ORF">DD924_10645</name>
</gene>
<evidence type="ECO:0000256" key="2">
    <source>
        <dbReference type="SAM" id="SignalP"/>
    </source>
</evidence>
<feature type="non-terminal residue" evidence="3">
    <location>
        <position position="108"/>
    </location>
</feature>
<sequence>MKKSIVLLLGLSLVLSACGPDEDESKSSKEKTEAQQRDHNKVKEIATDKNVQGTDYRTILPFKESQARGLIQENMANSYNGEDFEDGLLNISKEVYPTDEYLYQDGQY</sequence>
<dbReference type="InterPro" id="IPR011426">
    <property type="entry name" value="CamS"/>
</dbReference>
<dbReference type="PROSITE" id="PS51257">
    <property type="entry name" value="PROKAR_LIPOPROTEIN"/>
    <property type="match status" value="1"/>
</dbReference>
<dbReference type="AlphaFoldDB" id="A0A317Z960"/>
<proteinExistence type="predicted"/>
<feature type="chain" id="PRO_5039597800" description="CamS family sex pheromone protein" evidence="2">
    <location>
        <begin position="20"/>
        <end position="108"/>
    </location>
</feature>
<reference evidence="3 4" key="1">
    <citation type="journal article" date="2018" name="Vet. Microbiol.">
        <title>Clonal diversity and geographic distribution of methicillin-resistant Staphylococcus pseudintermedius from Australian animals: Discovery of novel sequence types.</title>
        <authorList>
            <person name="Worthing K.A."/>
            <person name="Abraham S."/>
            <person name="Coombs G.W."/>
            <person name="Pang S."/>
            <person name="Saputra S."/>
            <person name="Jordan D."/>
            <person name="Trott D.J."/>
            <person name="Norris J.M."/>
        </authorList>
    </citation>
    <scope>NUCLEOTIDE SEQUENCE [LARGE SCALE GENOMIC DNA]</scope>
    <source>
        <strain evidence="3 4">ST71 3</strain>
    </source>
</reference>
<comment type="caution">
    <text evidence="3">The sequence shown here is derived from an EMBL/GenBank/DDBJ whole genome shotgun (WGS) entry which is preliminary data.</text>
</comment>
<organism evidence="3 4">
    <name type="scientific">Staphylococcus pseudintermedius</name>
    <dbReference type="NCBI Taxonomy" id="283734"/>
    <lineage>
        <taxon>Bacteria</taxon>
        <taxon>Bacillati</taxon>
        <taxon>Bacillota</taxon>
        <taxon>Bacilli</taxon>
        <taxon>Bacillales</taxon>
        <taxon>Staphylococcaceae</taxon>
        <taxon>Staphylococcus</taxon>
        <taxon>Staphylococcus intermedius group</taxon>
    </lineage>
</organism>
<protein>
    <recommendedName>
        <fullName evidence="5">CamS family sex pheromone protein</fullName>
    </recommendedName>
</protein>